<organism evidence="2">
    <name type="scientific">Asparagopsis taxiformis</name>
    <dbReference type="NCBI Taxonomy" id="260499"/>
    <lineage>
        <taxon>Eukaryota</taxon>
        <taxon>Rhodophyta</taxon>
        <taxon>Florideophyceae</taxon>
        <taxon>Rhodymeniophycidae</taxon>
        <taxon>Bonnemaisoniales</taxon>
        <taxon>Bonnemaisoniaceae</taxon>
        <taxon>Asparagopsis</taxon>
    </lineage>
</organism>
<keyword evidence="1" id="KW-0472">Membrane</keyword>
<proteinExistence type="predicted"/>
<keyword evidence="2" id="KW-0934">Plastid</keyword>
<evidence type="ECO:0000313" key="2">
    <source>
        <dbReference type="EMBL" id="AOM66018.1"/>
    </source>
</evidence>
<dbReference type="GeneID" id="29070519"/>
<dbReference type="SUPFAM" id="SSF103511">
    <property type="entry name" value="Chlorophyll a-b binding protein"/>
    <property type="match status" value="1"/>
</dbReference>
<gene>
    <name evidence="2" type="primary">ycf17</name>
    <name evidence="2" type="ORF">Aspa_139</name>
</gene>
<geneLocation type="plastid" evidence="2"/>
<dbReference type="AlphaFoldDB" id="A0A1C9CC90"/>
<reference evidence="2" key="1">
    <citation type="journal article" date="2016" name="BMC Biol.">
        <title>Parallel evolution of highly conserved plastid genome architecture in red seaweeds and seed plants.</title>
        <authorList>
            <person name="Lee J."/>
            <person name="Cho C.H."/>
            <person name="Park S.I."/>
            <person name="Choi J.W."/>
            <person name="Song H.S."/>
            <person name="West J.A."/>
            <person name="Bhattacharya D."/>
            <person name="Yoon H.S."/>
        </authorList>
    </citation>
    <scope>NUCLEOTIDE SEQUENCE</scope>
</reference>
<protein>
    <submittedName>
        <fullName evidence="2">CAB/ELIP/HLIP superfamily protein</fullName>
    </submittedName>
</protein>
<keyword evidence="1" id="KW-1133">Transmembrane helix</keyword>
<accession>A0A1C9CC90</accession>
<keyword evidence="1" id="KW-0812">Transmembrane</keyword>
<feature type="transmembrane region" description="Helical" evidence="1">
    <location>
        <begin position="23"/>
        <end position="48"/>
    </location>
</feature>
<name>A0A1C9CC90_9FLOR</name>
<dbReference type="EMBL" id="KX284717">
    <property type="protein sequence ID" value="AOM66018.1"/>
    <property type="molecule type" value="Genomic_DNA"/>
</dbReference>
<dbReference type="RefSeq" id="YP_009294535.1">
    <property type="nucleotide sequence ID" value="NC_031148.1"/>
</dbReference>
<evidence type="ECO:0000256" key="1">
    <source>
        <dbReference type="SAM" id="Phobius"/>
    </source>
</evidence>
<sequence>MTINRNQWIWGLSIGAETWNGRLAMISFLFISILEIYTSCSILSILGIY</sequence>